<evidence type="ECO:0000313" key="1">
    <source>
        <dbReference type="EMBL" id="KAK6495393.1"/>
    </source>
</evidence>
<dbReference type="Proteomes" id="UP001370758">
    <property type="component" value="Unassembled WGS sequence"/>
</dbReference>
<organism evidence="1 2">
    <name type="scientific">Arthrobotrys musiformis</name>
    <dbReference type="NCBI Taxonomy" id="47236"/>
    <lineage>
        <taxon>Eukaryota</taxon>
        <taxon>Fungi</taxon>
        <taxon>Dikarya</taxon>
        <taxon>Ascomycota</taxon>
        <taxon>Pezizomycotina</taxon>
        <taxon>Orbiliomycetes</taxon>
        <taxon>Orbiliales</taxon>
        <taxon>Orbiliaceae</taxon>
        <taxon>Arthrobotrys</taxon>
    </lineage>
</organism>
<comment type="caution">
    <text evidence="1">The sequence shown here is derived from an EMBL/GenBank/DDBJ whole genome shotgun (WGS) entry which is preliminary data.</text>
</comment>
<gene>
    <name evidence="1" type="ORF">TWF481_003416</name>
</gene>
<dbReference type="AlphaFoldDB" id="A0AAV9VRY6"/>
<reference evidence="1 2" key="1">
    <citation type="submission" date="2023-08" db="EMBL/GenBank/DDBJ databases">
        <authorList>
            <person name="Palmer J.M."/>
        </authorList>
    </citation>
    <scope>NUCLEOTIDE SEQUENCE [LARGE SCALE GENOMIC DNA]</scope>
    <source>
        <strain evidence="1 2">TWF481</strain>
    </source>
</reference>
<name>A0AAV9VRY6_9PEZI</name>
<protein>
    <submittedName>
        <fullName evidence="1">Uncharacterized protein</fullName>
    </submittedName>
</protein>
<accession>A0AAV9VRY6</accession>
<evidence type="ECO:0000313" key="2">
    <source>
        <dbReference type="Proteomes" id="UP001370758"/>
    </source>
</evidence>
<keyword evidence="2" id="KW-1185">Reference proteome</keyword>
<dbReference type="EMBL" id="JAVHJL010000013">
    <property type="protein sequence ID" value="KAK6495393.1"/>
    <property type="molecule type" value="Genomic_DNA"/>
</dbReference>
<sequence>MFKMPFTLHTFLAPRKPESFPPLPVLPTSASAAPTLFEDLYLEEDIVLDEVFLDIMGLTESHQAPQTPKFNPNEPPAYIPRSDSIVAPLLMARRKASLANCLSAHPTAPFELKNMDRFRQTRSKSVSAASALYTKQKADLLKPLPNLPAKNEIPSIEWSTFNVSPSVPPSSFTNYSMHRKMSTPNRFLTVNFSGSTCIPIPASPLSPRQVGEPSSL</sequence>
<proteinExistence type="predicted"/>